<gene>
    <name evidence="2" type="ORF">PSON_ATCC_30995.1.T0940072</name>
</gene>
<feature type="chain" id="PRO_5035919127" evidence="1">
    <location>
        <begin position="16"/>
        <end position="81"/>
    </location>
</feature>
<sequence>MKSIFIAIILTAVIASTCKIFQEHSFHQQKYFRDEEIPINLQCSNNIKFNKEVTLHQKACSTQHGNQELITLFYKLLTIQF</sequence>
<evidence type="ECO:0000313" key="3">
    <source>
        <dbReference type="Proteomes" id="UP000692954"/>
    </source>
</evidence>
<keyword evidence="3" id="KW-1185">Reference proteome</keyword>
<reference evidence="2" key="1">
    <citation type="submission" date="2021-01" db="EMBL/GenBank/DDBJ databases">
        <authorList>
            <consortium name="Genoscope - CEA"/>
            <person name="William W."/>
        </authorList>
    </citation>
    <scope>NUCLEOTIDE SEQUENCE</scope>
</reference>
<protein>
    <submittedName>
        <fullName evidence="2">Uncharacterized protein</fullName>
    </submittedName>
</protein>
<feature type="signal peptide" evidence="1">
    <location>
        <begin position="1"/>
        <end position="15"/>
    </location>
</feature>
<evidence type="ECO:0000313" key="2">
    <source>
        <dbReference type="EMBL" id="CAD8109691.1"/>
    </source>
</evidence>
<comment type="caution">
    <text evidence="2">The sequence shown here is derived from an EMBL/GenBank/DDBJ whole genome shotgun (WGS) entry which is preliminary data.</text>
</comment>
<organism evidence="2 3">
    <name type="scientific">Paramecium sonneborni</name>
    <dbReference type="NCBI Taxonomy" id="65129"/>
    <lineage>
        <taxon>Eukaryota</taxon>
        <taxon>Sar</taxon>
        <taxon>Alveolata</taxon>
        <taxon>Ciliophora</taxon>
        <taxon>Intramacronucleata</taxon>
        <taxon>Oligohymenophorea</taxon>
        <taxon>Peniculida</taxon>
        <taxon>Parameciidae</taxon>
        <taxon>Paramecium</taxon>
    </lineage>
</organism>
<dbReference type="AlphaFoldDB" id="A0A8S1Q4G4"/>
<accession>A0A8S1Q4G4</accession>
<proteinExistence type="predicted"/>
<dbReference type="OrthoDB" id="305082at2759"/>
<name>A0A8S1Q4G4_9CILI</name>
<evidence type="ECO:0000256" key="1">
    <source>
        <dbReference type="SAM" id="SignalP"/>
    </source>
</evidence>
<dbReference type="Proteomes" id="UP000692954">
    <property type="component" value="Unassembled WGS sequence"/>
</dbReference>
<keyword evidence="1" id="KW-0732">Signal</keyword>
<dbReference type="EMBL" id="CAJJDN010000094">
    <property type="protein sequence ID" value="CAD8109691.1"/>
    <property type="molecule type" value="Genomic_DNA"/>
</dbReference>